<feature type="transmembrane region" description="Helical" evidence="6">
    <location>
        <begin position="43"/>
        <end position="64"/>
    </location>
</feature>
<dbReference type="GO" id="GO:0022857">
    <property type="term" value="F:transmembrane transporter activity"/>
    <property type="evidence" value="ECO:0007669"/>
    <property type="project" value="InterPro"/>
</dbReference>
<evidence type="ECO:0000256" key="3">
    <source>
        <dbReference type="ARBA" id="ARBA00022692"/>
    </source>
</evidence>
<dbReference type="SUPFAM" id="SSF103481">
    <property type="entry name" value="Multidrug resistance efflux transporter EmrE"/>
    <property type="match status" value="2"/>
</dbReference>
<feature type="transmembrane region" description="Helical" evidence="6">
    <location>
        <begin position="139"/>
        <end position="157"/>
    </location>
</feature>
<keyword evidence="3 6" id="KW-0812">Transmembrane</keyword>
<feature type="region of interest" description="Disordered" evidence="7">
    <location>
        <begin position="335"/>
        <end position="367"/>
    </location>
</feature>
<dbReference type="InterPro" id="IPR000620">
    <property type="entry name" value="EamA_dom"/>
</dbReference>
<keyword evidence="4 6" id="KW-1133">Transmembrane helix</keyword>
<feature type="compositionally biased region" description="Polar residues" evidence="7">
    <location>
        <begin position="355"/>
        <end position="367"/>
    </location>
</feature>
<feature type="transmembrane region" description="Helical" evidence="6">
    <location>
        <begin position="220"/>
        <end position="241"/>
    </location>
</feature>
<feature type="domain" description="EamA" evidence="8">
    <location>
        <begin position="13"/>
        <end position="155"/>
    </location>
</feature>
<dbReference type="Pfam" id="PF00892">
    <property type="entry name" value="EamA"/>
    <property type="match status" value="2"/>
</dbReference>
<evidence type="ECO:0000256" key="1">
    <source>
        <dbReference type="ARBA" id="ARBA00004141"/>
    </source>
</evidence>
<dbReference type="OrthoDB" id="1728340at2759"/>
<feature type="domain" description="EamA" evidence="8">
    <location>
        <begin position="191"/>
        <end position="328"/>
    </location>
</feature>
<evidence type="ECO:0000259" key="8">
    <source>
        <dbReference type="Pfam" id="PF00892"/>
    </source>
</evidence>
<feature type="transmembrane region" description="Helical" evidence="6">
    <location>
        <begin position="188"/>
        <end position="208"/>
    </location>
</feature>
<keyword evidence="5 6" id="KW-0472">Membrane</keyword>
<reference evidence="9 10" key="1">
    <citation type="journal article" date="2019" name="Plant Biotechnol. J.">
        <title>The red bayberry genome and genetic basis of sex determination.</title>
        <authorList>
            <person name="Jia H.M."/>
            <person name="Jia H.J."/>
            <person name="Cai Q.L."/>
            <person name="Wang Y."/>
            <person name="Zhao H.B."/>
            <person name="Yang W.F."/>
            <person name="Wang G.Y."/>
            <person name="Li Y.H."/>
            <person name="Zhan D.L."/>
            <person name="Shen Y.T."/>
            <person name="Niu Q.F."/>
            <person name="Chang L."/>
            <person name="Qiu J."/>
            <person name="Zhao L."/>
            <person name="Xie H.B."/>
            <person name="Fu W.Y."/>
            <person name="Jin J."/>
            <person name="Li X.W."/>
            <person name="Jiao Y."/>
            <person name="Zhou C.C."/>
            <person name="Tu T."/>
            <person name="Chai C.Y."/>
            <person name="Gao J.L."/>
            <person name="Fan L.J."/>
            <person name="van de Weg E."/>
            <person name="Wang J.Y."/>
            <person name="Gao Z.S."/>
        </authorList>
    </citation>
    <scope>NUCLEOTIDE SEQUENCE [LARGE SCALE GENOMIC DNA]</scope>
    <source>
        <tissue evidence="9">Leaves</tissue>
    </source>
</reference>
<feature type="transmembrane region" description="Helical" evidence="6">
    <location>
        <begin position="256"/>
        <end position="277"/>
    </location>
</feature>
<feature type="transmembrane region" description="Helical" evidence="6">
    <location>
        <begin position="109"/>
        <end position="127"/>
    </location>
</feature>
<dbReference type="GO" id="GO:0016020">
    <property type="term" value="C:membrane"/>
    <property type="evidence" value="ECO:0007669"/>
    <property type="project" value="UniProtKB-SubCell"/>
</dbReference>
<sequence length="367" mass="40479">MQLVKMNIFGERKAVVIMVAASLAFAIVNVLLKKVLDEGMNQFIIVTYRQAISAGFLAPIAYFWERKSRPELTARIICQLFFSALVGITLTQYLFLLGLQYTSSTYSCAFINMVPVNTFLLALPFGLEKVDLKRRCGKAKVLGALVCIAGALVLTLYKGKPLVNEHSRVTTHITNHATMLISSKTERWAVGSILLAAGCVAWSSWFLIQARIGKRYPFQYSSTAILSFFGAVQSGILTLIVDRNLAVWVLKGRLEILTVMISGIVGSGLGYVAMAWCVKQRGPLFTSAFSPSIQIFVAMLDFSVLHEQIYLGSILGSILVIMGMYVLLWGKSKERQDQPEEEDADCNPVSEVIPVTNQPKLSLTSSN</sequence>
<dbReference type="EMBL" id="RXIC02000023">
    <property type="protein sequence ID" value="KAB1212387.1"/>
    <property type="molecule type" value="Genomic_DNA"/>
</dbReference>
<dbReference type="Proteomes" id="UP000516437">
    <property type="component" value="Chromosome 5"/>
</dbReference>
<evidence type="ECO:0000256" key="7">
    <source>
        <dbReference type="SAM" id="MobiDB-lite"/>
    </source>
</evidence>
<comment type="subcellular location">
    <subcellularLocation>
        <location evidence="1 6">Membrane</location>
        <topology evidence="1 6">Multi-pass membrane protein</topology>
    </subcellularLocation>
</comment>
<feature type="transmembrane region" description="Helical" evidence="6">
    <location>
        <begin position="284"/>
        <end position="303"/>
    </location>
</feature>
<dbReference type="PANTHER" id="PTHR31218">
    <property type="entry name" value="WAT1-RELATED PROTEIN"/>
    <property type="match status" value="1"/>
</dbReference>
<dbReference type="InterPro" id="IPR037185">
    <property type="entry name" value="EmrE-like"/>
</dbReference>
<protein>
    <recommendedName>
        <fullName evidence="6">WAT1-related protein</fullName>
    </recommendedName>
</protein>
<evidence type="ECO:0000256" key="5">
    <source>
        <dbReference type="ARBA" id="ARBA00023136"/>
    </source>
</evidence>
<comment type="caution">
    <text evidence="9">The sequence shown here is derived from an EMBL/GenBank/DDBJ whole genome shotgun (WGS) entry which is preliminary data.</text>
</comment>
<feature type="transmembrane region" description="Helical" evidence="6">
    <location>
        <begin position="76"/>
        <end position="97"/>
    </location>
</feature>
<name>A0A6A1VKD4_9ROSI</name>
<evidence type="ECO:0000256" key="2">
    <source>
        <dbReference type="ARBA" id="ARBA00007635"/>
    </source>
</evidence>
<feature type="transmembrane region" description="Helical" evidence="6">
    <location>
        <begin position="12"/>
        <end position="31"/>
    </location>
</feature>
<evidence type="ECO:0000256" key="6">
    <source>
        <dbReference type="RuleBase" id="RU363077"/>
    </source>
</evidence>
<dbReference type="InterPro" id="IPR030184">
    <property type="entry name" value="WAT1-related"/>
</dbReference>
<dbReference type="AlphaFoldDB" id="A0A6A1VKD4"/>
<organism evidence="9 10">
    <name type="scientific">Morella rubra</name>
    <name type="common">Chinese bayberry</name>
    <dbReference type="NCBI Taxonomy" id="262757"/>
    <lineage>
        <taxon>Eukaryota</taxon>
        <taxon>Viridiplantae</taxon>
        <taxon>Streptophyta</taxon>
        <taxon>Embryophyta</taxon>
        <taxon>Tracheophyta</taxon>
        <taxon>Spermatophyta</taxon>
        <taxon>Magnoliopsida</taxon>
        <taxon>eudicotyledons</taxon>
        <taxon>Gunneridae</taxon>
        <taxon>Pentapetalae</taxon>
        <taxon>rosids</taxon>
        <taxon>fabids</taxon>
        <taxon>Fagales</taxon>
        <taxon>Myricaceae</taxon>
        <taxon>Morella</taxon>
    </lineage>
</organism>
<evidence type="ECO:0000313" key="9">
    <source>
        <dbReference type="EMBL" id="KAB1212387.1"/>
    </source>
</evidence>
<evidence type="ECO:0000313" key="10">
    <source>
        <dbReference type="Proteomes" id="UP000516437"/>
    </source>
</evidence>
<feature type="transmembrane region" description="Helical" evidence="6">
    <location>
        <begin position="309"/>
        <end position="328"/>
    </location>
</feature>
<accession>A0A6A1VKD4</accession>
<proteinExistence type="inferred from homology"/>
<comment type="similarity">
    <text evidence="2 6">Belongs to the drug/metabolite transporter (DMT) superfamily. Plant drug/metabolite exporter (P-DME) (TC 2.A.7.4) family.</text>
</comment>
<keyword evidence="10" id="KW-1185">Reference proteome</keyword>
<evidence type="ECO:0000256" key="4">
    <source>
        <dbReference type="ARBA" id="ARBA00022989"/>
    </source>
</evidence>
<gene>
    <name evidence="9" type="ORF">CJ030_MR5G020706</name>
</gene>